<keyword evidence="2" id="KW-0547">Nucleotide-binding</keyword>
<dbReference type="PANTHER" id="PTHR24220:SF86">
    <property type="entry name" value="ABC TRANSPORTER ABCH.1"/>
    <property type="match status" value="1"/>
</dbReference>
<dbReference type="InterPro" id="IPR015854">
    <property type="entry name" value="ABC_transpr_LolD-like"/>
</dbReference>
<sequence>MIVCKNIAKIYKNGDVETAAVKNATFTIQNGEFVAIMGPSGSGKSTLMHILGCLDTPTHGTYLFDDKDVSLLDDNELADIRNKKIGFVFQAFNLLPRASVLRNVALPLVYAGMAKEARKKATEEALVSAAFPQNFWGHLPNQLSGGMTQRVAIARALVNNPSLILADEPTGNLDTKTGEAVLHAFQKLHLERGRTIILITHEPYVAEHAERIINIKDGEIIEDGKNYHRRMINNL</sequence>
<protein>
    <submittedName>
        <fullName evidence="5">Antimicrobial peptide ABC transporter ATPase</fullName>
    </submittedName>
</protein>
<evidence type="ECO:0000256" key="1">
    <source>
        <dbReference type="ARBA" id="ARBA00022448"/>
    </source>
</evidence>
<feature type="domain" description="ABC transporter" evidence="4">
    <location>
        <begin position="2"/>
        <end position="235"/>
    </location>
</feature>
<dbReference type="GO" id="GO:0022857">
    <property type="term" value="F:transmembrane transporter activity"/>
    <property type="evidence" value="ECO:0007669"/>
    <property type="project" value="TreeGrafter"/>
</dbReference>
<dbReference type="STRING" id="1618646.UW57_C0012G0013"/>
<evidence type="ECO:0000313" key="6">
    <source>
        <dbReference type="Proteomes" id="UP000034652"/>
    </source>
</evidence>
<reference evidence="5 6" key="1">
    <citation type="journal article" date="2015" name="Nature">
        <title>rRNA introns, odd ribosomes, and small enigmatic genomes across a large radiation of phyla.</title>
        <authorList>
            <person name="Brown C.T."/>
            <person name="Hug L.A."/>
            <person name="Thomas B.C."/>
            <person name="Sharon I."/>
            <person name="Castelle C.J."/>
            <person name="Singh A."/>
            <person name="Wilkins M.J."/>
            <person name="Williams K.H."/>
            <person name="Banfield J.F."/>
        </authorList>
    </citation>
    <scope>NUCLEOTIDE SEQUENCE [LARGE SCALE GENOMIC DNA]</scope>
</reference>
<evidence type="ECO:0000256" key="3">
    <source>
        <dbReference type="ARBA" id="ARBA00022840"/>
    </source>
</evidence>
<dbReference type="GO" id="GO:0098796">
    <property type="term" value="C:membrane protein complex"/>
    <property type="evidence" value="ECO:0007669"/>
    <property type="project" value="UniProtKB-ARBA"/>
</dbReference>
<dbReference type="GO" id="GO:0005886">
    <property type="term" value="C:plasma membrane"/>
    <property type="evidence" value="ECO:0007669"/>
    <property type="project" value="TreeGrafter"/>
</dbReference>
<evidence type="ECO:0000259" key="4">
    <source>
        <dbReference type="PROSITE" id="PS50893"/>
    </source>
</evidence>
<evidence type="ECO:0000256" key="2">
    <source>
        <dbReference type="ARBA" id="ARBA00022741"/>
    </source>
</evidence>
<dbReference type="GO" id="GO:0016887">
    <property type="term" value="F:ATP hydrolysis activity"/>
    <property type="evidence" value="ECO:0007669"/>
    <property type="project" value="InterPro"/>
</dbReference>
<dbReference type="Gene3D" id="3.40.50.300">
    <property type="entry name" value="P-loop containing nucleotide triphosphate hydrolases"/>
    <property type="match status" value="1"/>
</dbReference>
<name>A0A0G1IU71_9BACT</name>
<dbReference type="PANTHER" id="PTHR24220">
    <property type="entry name" value="IMPORT ATP-BINDING PROTEIN"/>
    <property type="match status" value="1"/>
</dbReference>
<dbReference type="InterPro" id="IPR017911">
    <property type="entry name" value="MacB-like_ATP-bd"/>
</dbReference>
<dbReference type="PROSITE" id="PS50893">
    <property type="entry name" value="ABC_TRANSPORTER_2"/>
    <property type="match status" value="1"/>
</dbReference>
<gene>
    <name evidence="5" type="ORF">UW57_C0012G0013</name>
</gene>
<dbReference type="InterPro" id="IPR003439">
    <property type="entry name" value="ABC_transporter-like_ATP-bd"/>
</dbReference>
<dbReference type="AlphaFoldDB" id="A0A0G1IU71"/>
<keyword evidence="3" id="KW-0067">ATP-binding</keyword>
<dbReference type="FunFam" id="3.40.50.300:FF:000032">
    <property type="entry name" value="Export ABC transporter ATP-binding protein"/>
    <property type="match status" value="1"/>
</dbReference>
<dbReference type="EMBL" id="LCIV01000012">
    <property type="protein sequence ID" value="KKT62901.1"/>
    <property type="molecule type" value="Genomic_DNA"/>
</dbReference>
<dbReference type="SUPFAM" id="SSF52540">
    <property type="entry name" value="P-loop containing nucleoside triphosphate hydrolases"/>
    <property type="match status" value="1"/>
</dbReference>
<dbReference type="SMART" id="SM00382">
    <property type="entry name" value="AAA"/>
    <property type="match status" value="1"/>
</dbReference>
<dbReference type="InterPro" id="IPR003593">
    <property type="entry name" value="AAA+_ATPase"/>
</dbReference>
<proteinExistence type="predicted"/>
<dbReference type="CDD" id="cd03255">
    <property type="entry name" value="ABC_MJ0796_LolCDE_FtsE"/>
    <property type="match status" value="1"/>
</dbReference>
<keyword evidence="1" id="KW-0813">Transport</keyword>
<comment type="caution">
    <text evidence="5">The sequence shown here is derived from an EMBL/GenBank/DDBJ whole genome shotgun (WGS) entry which is preliminary data.</text>
</comment>
<dbReference type="InterPro" id="IPR027417">
    <property type="entry name" value="P-loop_NTPase"/>
</dbReference>
<dbReference type="Proteomes" id="UP000034652">
    <property type="component" value="Unassembled WGS sequence"/>
</dbReference>
<organism evidence="5 6">
    <name type="scientific">Candidatus Giovannonibacteria bacterium GW2011_GWA1_44_29</name>
    <dbReference type="NCBI Taxonomy" id="1618646"/>
    <lineage>
        <taxon>Bacteria</taxon>
        <taxon>Candidatus Giovannoniibacteriota</taxon>
    </lineage>
</organism>
<evidence type="ECO:0000313" key="5">
    <source>
        <dbReference type="EMBL" id="KKT62901.1"/>
    </source>
</evidence>
<dbReference type="GO" id="GO:0005524">
    <property type="term" value="F:ATP binding"/>
    <property type="evidence" value="ECO:0007669"/>
    <property type="project" value="UniProtKB-KW"/>
</dbReference>
<accession>A0A0G1IU71</accession>
<dbReference type="Pfam" id="PF00005">
    <property type="entry name" value="ABC_tran"/>
    <property type="match status" value="1"/>
</dbReference>